<evidence type="ECO:0000313" key="1">
    <source>
        <dbReference type="EMBL" id="MDR7304409.1"/>
    </source>
</evidence>
<protein>
    <submittedName>
        <fullName evidence="1">Uncharacterized protein</fullName>
    </submittedName>
</protein>
<reference evidence="1" key="1">
    <citation type="submission" date="2023-07" db="EMBL/GenBank/DDBJ databases">
        <title>Sequencing the genomes of 1000 actinobacteria strains.</title>
        <authorList>
            <person name="Klenk H.-P."/>
        </authorList>
    </citation>
    <scope>NUCLEOTIDE SEQUENCE</scope>
    <source>
        <strain evidence="1">DSM 45977</strain>
    </source>
</reference>
<evidence type="ECO:0000313" key="2">
    <source>
        <dbReference type="Proteomes" id="UP001180845"/>
    </source>
</evidence>
<organism evidence="1 2">
    <name type="scientific">Haloactinomyces albus</name>
    <dbReference type="NCBI Taxonomy" id="1352928"/>
    <lineage>
        <taxon>Bacteria</taxon>
        <taxon>Bacillati</taxon>
        <taxon>Actinomycetota</taxon>
        <taxon>Actinomycetes</taxon>
        <taxon>Actinopolysporales</taxon>
        <taxon>Actinopolysporaceae</taxon>
        <taxon>Haloactinomyces</taxon>
    </lineage>
</organism>
<comment type="caution">
    <text evidence="1">The sequence shown here is derived from an EMBL/GenBank/DDBJ whole genome shotgun (WGS) entry which is preliminary data.</text>
</comment>
<dbReference type="EMBL" id="JAVDXW010000001">
    <property type="protein sequence ID" value="MDR7304409.1"/>
    <property type="molecule type" value="Genomic_DNA"/>
</dbReference>
<dbReference type="Proteomes" id="UP001180845">
    <property type="component" value="Unassembled WGS sequence"/>
</dbReference>
<name>A0AAE3ZKA4_9ACTN</name>
<accession>A0AAE3ZKA4</accession>
<keyword evidence="2" id="KW-1185">Reference proteome</keyword>
<proteinExistence type="predicted"/>
<sequence>MSSMVAVRFMSGVVGETRRQAHLAPTPTTDAAHEFWTTFCGMRIPVEVAEVSQGPAGMPCLACLMKSAAVGGSAVEAGESEESR</sequence>
<dbReference type="AlphaFoldDB" id="A0AAE3ZKA4"/>
<gene>
    <name evidence="1" type="ORF">JOF55_004590</name>
</gene>